<accession>A0A2V3IRN0</accession>
<dbReference type="AlphaFoldDB" id="A0A2V3IRN0"/>
<keyword evidence="2" id="KW-1185">Reference proteome</keyword>
<evidence type="ECO:0000313" key="1">
    <source>
        <dbReference type="EMBL" id="PXF44775.1"/>
    </source>
</evidence>
<organism evidence="1 2">
    <name type="scientific">Gracilariopsis chorda</name>
    <dbReference type="NCBI Taxonomy" id="448386"/>
    <lineage>
        <taxon>Eukaryota</taxon>
        <taxon>Rhodophyta</taxon>
        <taxon>Florideophyceae</taxon>
        <taxon>Rhodymeniophycidae</taxon>
        <taxon>Gracilariales</taxon>
        <taxon>Gracilariaceae</taxon>
        <taxon>Gracilariopsis</taxon>
    </lineage>
</organism>
<proteinExistence type="predicted"/>
<dbReference type="EMBL" id="NBIV01000081">
    <property type="protein sequence ID" value="PXF44775.1"/>
    <property type="molecule type" value="Genomic_DNA"/>
</dbReference>
<sequence>MHMKVGTKGLDEGYDPHMQDVCKLLKDTWNSISEKTIAQCWTKADIFLRSIQSILIMLHGKVKKRDKQVDDSGVAEIVELLSRIGLDDDDDAIPDPELFNV</sequence>
<comment type="caution">
    <text evidence="1">The sequence shown here is derived from an EMBL/GenBank/DDBJ whole genome shotgun (WGS) entry which is preliminary data.</text>
</comment>
<reference evidence="1 2" key="1">
    <citation type="journal article" date="2018" name="Mol. Biol. Evol.">
        <title>Analysis of the draft genome of the red seaweed Gracilariopsis chorda provides insights into genome size evolution in Rhodophyta.</title>
        <authorList>
            <person name="Lee J."/>
            <person name="Yang E.C."/>
            <person name="Graf L."/>
            <person name="Yang J.H."/>
            <person name="Qiu H."/>
            <person name="Zel Zion U."/>
            <person name="Chan C.X."/>
            <person name="Stephens T.G."/>
            <person name="Weber A.P.M."/>
            <person name="Boo G.H."/>
            <person name="Boo S.M."/>
            <person name="Kim K.M."/>
            <person name="Shin Y."/>
            <person name="Jung M."/>
            <person name="Lee S.J."/>
            <person name="Yim H.S."/>
            <person name="Lee J.H."/>
            <person name="Bhattacharya D."/>
            <person name="Yoon H.S."/>
        </authorList>
    </citation>
    <scope>NUCLEOTIDE SEQUENCE [LARGE SCALE GENOMIC DNA]</scope>
    <source>
        <strain evidence="1 2">SKKU-2015</strain>
        <tissue evidence="1">Whole body</tissue>
    </source>
</reference>
<gene>
    <name evidence="1" type="ORF">BWQ96_05445</name>
</gene>
<evidence type="ECO:0000313" key="2">
    <source>
        <dbReference type="Proteomes" id="UP000247409"/>
    </source>
</evidence>
<dbReference type="Proteomes" id="UP000247409">
    <property type="component" value="Unassembled WGS sequence"/>
</dbReference>
<name>A0A2V3IRN0_9FLOR</name>
<protein>
    <submittedName>
        <fullName evidence="1">Uncharacterized protein</fullName>
    </submittedName>
</protein>